<sequence>MPQVASEAVQSLLSRAASLPARESWGRLRRAGGLTQSQVAAAIGVHRVQVARWESGKAEPRPPHRQDYALLLQGLAARHPAAAGNQPEEGADVS</sequence>
<dbReference type="InterPro" id="IPR010982">
    <property type="entry name" value="Lambda_DNA-bd_dom_sf"/>
</dbReference>
<proteinExistence type="predicted"/>
<accession>A0ABW6RRL3</accession>
<protein>
    <submittedName>
        <fullName evidence="2">Helix-turn-helix domain-containing protein</fullName>
    </submittedName>
</protein>
<dbReference type="SUPFAM" id="SSF47413">
    <property type="entry name" value="lambda repressor-like DNA-binding domains"/>
    <property type="match status" value="1"/>
</dbReference>
<evidence type="ECO:0000313" key="3">
    <source>
        <dbReference type="Proteomes" id="UP001601976"/>
    </source>
</evidence>
<organism evidence="2 3">
    <name type="scientific">Streptomyces flavidovirens</name>
    <dbReference type="NCBI Taxonomy" id="67298"/>
    <lineage>
        <taxon>Bacteria</taxon>
        <taxon>Bacillati</taxon>
        <taxon>Actinomycetota</taxon>
        <taxon>Actinomycetes</taxon>
        <taxon>Kitasatosporales</taxon>
        <taxon>Streptomycetaceae</taxon>
        <taxon>Streptomyces</taxon>
    </lineage>
</organism>
<reference evidence="2 3" key="1">
    <citation type="submission" date="2024-10" db="EMBL/GenBank/DDBJ databases">
        <title>The Natural Products Discovery Center: Release of the First 8490 Sequenced Strains for Exploring Actinobacteria Biosynthetic Diversity.</title>
        <authorList>
            <person name="Kalkreuter E."/>
            <person name="Kautsar S.A."/>
            <person name="Yang D."/>
            <person name="Bader C.D."/>
            <person name="Teijaro C.N."/>
            <person name="Fluegel L."/>
            <person name="Davis C.M."/>
            <person name="Simpson J.R."/>
            <person name="Lauterbach L."/>
            <person name="Steele A.D."/>
            <person name="Gui C."/>
            <person name="Meng S."/>
            <person name="Li G."/>
            <person name="Viehrig K."/>
            <person name="Ye F."/>
            <person name="Su P."/>
            <person name="Kiefer A.F."/>
            <person name="Nichols A."/>
            <person name="Cepeda A.J."/>
            <person name="Yan W."/>
            <person name="Fan B."/>
            <person name="Jiang Y."/>
            <person name="Adhikari A."/>
            <person name="Zheng C.-J."/>
            <person name="Schuster L."/>
            <person name="Cowan T.M."/>
            <person name="Smanski M.J."/>
            <person name="Chevrette M.G."/>
            <person name="De Carvalho L.P.S."/>
            <person name="Shen B."/>
        </authorList>
    </citation>
    <scope>NUCLEOTIDE SEQUENCE [LARGE SCALE GENOMIC DNA]</scope>
    <source>
        <strain evidence="2 3">NPDC003029</strain>
    </source>
</reference>
<dbReference type="Pfam" id="PF01381">
    <property type="entry name" value="HTH_3"/>
    <property type="match status" value="1"/>
</dbReference>
<gene>
    <name evidence="2" type="ORF">ACFYWW_31620</name>
</gene>
<evidence type="ECO:0000259" key="1">
    <source>
        <dbReference type="PROSITE" id="PS50943"/>
    </source>
</evidence>
<keyword evidence="3" id="KW-1185">Reference proteome</keyword>
<dbReference type="RefSeq" id="WP_387898705.1">
    <property type="nucleotide sequence ID" value="NZ_JBIAPK010000013.1"/>
</dbReference>
<evidence type="ECO:0000313" key="2">
    <source>
        <dbReference type="EMBL" id="MFF3343202.1"/>
    </source>
</evidence>
<dbReference type="Proteomes" id="UP001601976">
    <property type="component" value="Unassembled WGS sequence"/>
</dbReference>
<dbReference type="PROSITE" id="PS50943">
    <property type="entry name" value="HTH_CROC1"/>
    <property type="match status" value="1"/>
</dbReference>
<comment type="caution">
    <text evidence="2">The sequence shown here is derived from an EMBL/GenBank/DDBJ whole genome shotgun (WGS) entry which is preliminary data.</text>
</comment>
<feature type="domain" description="HTH cro/C1-type" evidence="1">
    <location>
        <begin position="27"/>
        <end position="60"/>
    </location>
</feature>
<name>A0ABW6RRL3_9ACTN</name>
<dbReference type="Gene3D" id="1.10.260.40">
    <property type="entry name" value="lambda repressor-like DNA-binding domains"/>
    <property type="match status" value="1"/>
</dbReference>
<dbReference type="InterPro" id="IPR001387">
    <property type="entry name" value="Cro/C1-type_HTH"/>
</dbReference>
<dbReference type="EMBL" id="JBIAPK010000013">
    <property type="protein sequence ID" value="MFF3343202.1"/>
    <property type="molecule type" value="Genomic_DNA"/>
</dbReference>
<dbReference type="CDD" id="cd00093">
    <property type="entry name" value="HTH_XRE"/>
    <property type="match status" value="1"/>
</dbReference>